<sequence>MTAFFAAEWEWAATIEEAQRIVGVLEDPTQTPSDAELERLAGFFYEHADDEEFSYFLLSDLGPDGLIKANQAVVELQDHADLDVLVRIQEGLG</sequence>
<keyword evidence="2" id="KW-1185">Reference proteome</keyword>
<dbReference type="Proteomes" id="UP000662857">
    <property type="component" value="Chromosome"/>
</dbReference>
<evidence type="ECO:0000313" key="2">
    <source>
        <dbReference type="Proteomes" id="UP000662857"/>
    </source>
</evidence>
<dbReference type="AlphaFoldDB" id="A0A895YGL7"/>
<reference evidence="1" key="1">
    <citation type="submission" date="2021-02" db="EMBL/GenBank/DDBJ databases">
        <title>Natrosporangium hydrolyticum gen. nov., sp. nov, a haloalkaliphilic actinobacterium from a soda solonchak soil.</title>
        <authorList>
            <person name="Sorokin D.Y."/>
            <person name="Khijniak T.V."/>
            <person name="Zakharycheva A.P."/>
            <person name="Boueva O.V."/>
            <person name="Ariskina E.V."/>
            <person name="Hahnke R.L."/>
            <person name="Bunk B."/>
            <person name="Sproer C."/>
            <person name="Schumann P."/>
            <person name="Evtushenko L.I."/>
            <person name="Kublanov I.V."/>
        </authorList>
    </citation>
    <scope>NUCLEOTIDE SEQUENCE</scope>
    <source>
        <strain evidence="1">DSM 106523</strain>
    </source>
</reference>
<proteinExistence type="predicted"/>
<gene>
    <name evidence="1" type="ORF">JQS43_19160</name>
</gene>
<dbReference type="KEGG" id="nhy:JQS43_19160"/>
<dbReference type="RefSeq" id="WP_239675775.1">
    <property type="nucleotide sequence ID" value="NZ_CP070499.1"/>
</dbReference>
<organism evidence="1 2">
    <name type="scientific">Natronosporangium hydrolyticum</name>
    <dbReference type="NCBI Taxonomy" id="2811111"/>
    <lineage>
        <taxon>Bacteria</taxon>
        <taxon>Bacillati</taxon>
        <taxon>Actinomycetota</taxon>
        <taxon>Actinomycetes</taxon>
        <taxon>Micromonosporales</taxon>
        <taxon>Micromonosporaceae</taxon>
        <taxon>Natronosporangium</taxon>
    </lineage>
</organism>
<accession>A0A895YGL7</accession>
<name>A0A895YGL7_9ACTN</name>
<dbReference type="EMBL" id="CP070499">
    <property type="protein sequence ID" value="QSB13676.1"/>
    <property type="molecule type" value="Genomic_DNA"/>
</dbReference>
<protein>
    <submittedName>
        <fullName evidence="1">Uncharacterized protein</fullName>
    </submittedName>
</protein>
<evidence type="ECO:0000313" key="1">
    <source>
        <dbReference type="EMBL" id="QSB13676.1"/>
    </source>
</evidence>